<dbReference type="Pfam" id="PF00578">
    <property type="entry name" value="AhpC-TSA"/>
    <property type="match status" value="1"/>
</dbReference>
<sequence>MSQLIPTQPVPDVDLPMLPDGRFSLAGDNPDFLSILAIYRGVHCPLCKKWLEQLDGLVDQYAERGINVTAMSMDEEARARLSQKDWNIDNVPLAYGMSEELARSLGCYISTKREGSKEPDRFCEPGLLLVHPDQTLYAGVWQTMPFTRPDWETLMGALDFVRDKDYPPRGAAT</sequence>
<evidence type="ECO:0000259" key="1">
    <source>
        <dbReference type="PROSITE" id="PS51352"/>
    </source>
</evidence>
<accession>A0ABS6V7S0</accession>
<dbReference type="RefSeq" id="WP_218633459.1">
    <property type="nucleotide sequence ID" value="NZ_JAHVAH010000001.1"/>
</dbReference>
<dbReference type="PROSITE" id="PS51352">
    <property type="entry name" value="THIOREDOXIN_2"/>
    <property type="match status" value="1"/>
</dbReference>
<feature type="domain" description="Thioredoxin" evidence="1">
    <location>
        <begin position="4"/>
        <end position="163"/>
    </location>
</feature>
<evidence type="ECO:0000313" key="3">
    <source>
        <dbReference type="Proteomes" id="UP000698028"/>
    </source>
</evidence>
<evidence type="ECO:0000313" key="2">
    <source>
        <dbReference type="EMBL" id="MBW0145563.1"/>
    </source>
</evidence>
<comment type="caution">
    <text evidence="2">The sequence shown here is derived from an EMBL/GenBank/DDBJ whole genome shotgun (WGS) entry which is preliminary data.</text>
</comment>
<proteinExistence type="predicted"/>
<organism evidence="2 3">
    <name type="scientific">Sphingomicrobium clamense</name>
    <dbReference type="NCBI Taxonomy" id="2851013"/>
    <lineage>
        <taxon>Bacteria</taxon>
        <taxon>Pseudomonadati</taxon>
        <taxon>Pseudomonadota</taxon>
        <taxon>Alphaproteobacteria</taxon>
        <taxon>Sphingomonadales</taxon>
        <taxon>Sphingomonadaceae</taxon>
        <taxon>Sphingomicrobium</taxon>
    </lineage>
</organism>
<dbReference type="InterPro" id="IPR013766">
    <property type="entry name" value="Thioredoxin_domain"/>
</dbReference>
<gene>
    <name evidence="2" type="ORF">KTQ36_09695</name>
</gene>
<dbReference type="Proteomes" id="UP000698028">
    <property type="component" value="Unassembled WGS sequence"/>
</dbReference>
<dbReference type="InterPro" id="IPR000866">
    <property type="entry name" value="AhpC/TSA"/>
</dbReference>
<name>A0ABS6V7S0_9SPHN</name>
<reference evidence="2 3" key="1">
    <citation type="submission" date="2021-07" db="EMBL/GenBank/DDBJ databases">
        <title>The draft genome sequence of Sphingomicrobium sp. B8.</title>
        <authorList>
            <person name="Mu L."/>
        </authorList>
    </citation>
    <scope>NUCLEOTIDE SEQUENCE [LARGE SCALE GENOMIC DNA]</scope>
    <source>
        <strain evidence="2 3">B8</strain>
    </source>
</reference>
<keyword evidence="3" id="KW-1185">Reference proteome</keyword>
<dbReference type="EMBL" id="JAHVAH010000001">
    <property type="protein sequence ID" value="MBW0145563.1"/>
    <property type="molecule type" value="Genomic_DNA"/>
</dbReference>
<protein>
    <submittedName>
        <fullName evidence="2">Redoxin domain-containing protein</fullName>
    </submittedName>
</protein>